<dbReference type="AlphaFoldDB" id="A0A1J5TAK1"/>
<proteinExistence type="predicted"/>
<sequence>MVLLRVFIFLATKKIGMHKNEQLVLVDRKQSHNLEKYFETNKSYL</sequence>
<organism evidence="1">
    <name type="scientific">mine drainage metagenome</name>
    <dbReference type="NCBI Taxonomy" id="410659"/>
    <lineage>
        <taxon>unclassified sequences</taxon>
        <taxon>metagenomes</taxon>
        <taxon>ecological metagenomes</taxon>
    </lineage>
</organism>
<reference evidence="1" key="1">
    <citation type="submission" date="2016-10" db="EMBL/GenBank/DDBJ databases">
        <title>Sequence of Gallionella enrichment culture.</title>
        <authorList>
            <person name="Poehlein A."/>
            <person name="Muehling M."/>
            <person name="Daniel R."/>
        </authorList>
    </citation>
    <scope>NUCLEOTIDE SEQUENCE</scope>
</reference>
<dbReference type="EMBL" id="MLJW01000015">
    <property type="protein sequence ID" value="OIR13301.1"/>
    <property type="molecule type" value="Genomic_DNA"/>
</dbReference>
<comment type="caution">
    <text evidence="1">The sequence shown here is derived from an EMBL/GenBank/DDBJ whole genome shotgun (WGS) entry which is preliminary data.</text>
</comment>
<evidence type="ECO:0000313" key="1">
    <source>
        <dbReference type="EMBL" id="OIR13301.1"/>
    </source>
</evidence>
<accession>A0A1J5TAK1</accession>
<protein>
    <submittedName>
        <fullName evidence="1">Uncharacterized protein</fullName>
    </submittedName>
</protein>
<name>A0A1J5TAK1_9ZZZZ</name>
<gene>
    <name evidence="1" type="ORF">GALL_56860</name>
</gene>